<dbReference type="FunFam" id="3.30.200.20:FF:000035">
    <property type="entry name" value="Serine/threonine protein kinase Stk1"/>
    <property type="match status" value="1"/>
</dbReference>
<evidence type="ECO:0000256" key="11">
    <source>
        <dbReference type="ARBA" id="ARBA00060432"/>
    </source>
</evidence>
<feature type="region of interest" description="Disordered" evidence="14">
    <location>
        <begin position="658"/>
        <end position="711"/>
    </location>
</feature>
<dbReference type="AlphaFoldDB" id="A0A8J4GYR9"/>
<evidence type="ECO:0000256" key="10">
    <source>
        <dbReference type="ARBA" id="ARBA00048679"/>
    </source>
</evidence>
<feature type="domain" description="PASTA" evidence="17">
    <location>
        <begin position="432"/>
        <end position="501"/>
    </location>
</feature>
<evidence type="ECO:0000256" key="12">
    <source>
        <dbReference type="ARBA" id="ARBA00070041"/>
    </source>
</evidence>
<dbReference type="Gene3D" id="3.30.10.20">
    <property type="match status" value="3"/>
</dbReference>
<evidence type="ECO:0000256" key="4">
    <source>
        <dbReference type="ARBA" id="ARBA00022679"/>
    </source>
</evidence>
<evidence type="ECO:0000256" key="14">
    <source>
        <dbReference type="SAM" id="MobiDB-lite"/>
    </source>
</evidence>
<evidence type="ECO:0000313" key="19">
    <source>
        <dbReference type="Proteomes" id="UP000677918"/>
    </source>
</evidence>
<evidence type="ECO:0000256" key="6">
    <source>
        <dbReference type="ARBA" id="ARBA00022777"/>
    </source>
</evidence>
<feature type="domain" description="PASTA" evidence="17">
    <location>
        <begin position="502"/>
        <end position="569"/>
    </location>
</feature>
<dbReference type="Gene3D" id="1.10.510.10">
    <property type="entry name" value="Transferase(Phosphotransferase) domain 1"/>
    <property type="match status" value="1"/>
</dbReference>
<dbReference type="GO" id="GO:0009847">
    <property type="term" value="P:spore germination"/>
    <property type="evidence" value="ECO:0007669"/>
    <property type="project" value="UniProtKB-ARBA"/>
</dbReference>
<dbReference type="PROSITE" id="PS51178">
    <property type="entry name" value="PASTA"/>
    <property type="match status" value="3"/>
</dbReference>
<keyword evidence="19" id="KW-1185">Reference proteome</keyword>
<dbReference type="PANTHER" id="PTHR43289">
    <property type="entry name" value="MITOGEN-ACTIVATED PROTEIN KINASE KINASE KINASE 20-RELATED"/>
    <property type="match status" value="1"/>
</dbReference>
<dbReference type="GO" id="GO:0071224">
    <property type="term" value="P:cellular response to peptidoglycan"/>
    <property type="evidence" value="ECO:0007669"/>
    <property type="project" value="UniProtKB-ARBA"/>
</dbReference>
<keyword evidence="15" id="KW-0812">Transmembrane</keyword>
<sequence>MIGSELGGRYEVVERIGGGGMAIVYRGVDLLLHRQVAIKVLRQQFVHDEDFIRRFRREAQAAASLSHPNVVSIYDVGQQDEVHYIVMEYIEGHNLNDRIKEQAPLQVEDAIHIASQICDALAHAHHNQIIHRDIKPHNILIGKNGRVKVTDFGIARAATSSDITQTGAVLGSVHYFSPEHAKGVQQGTGSDLYSLGVVLYQMVTGRLPFIGESPISVALKHLQEDFEDPKQINPMLPQSVENIILKSLRKNPAERYQTAEEMLADLETALDPRRSHEPKLAVSSHDGEDDEQRTIIMPAIRGNYKSETSLEDTYVGGDRTRSHAEEHDEKRWKRPLILAGVWIAILAVAIFGAWYGIKLVLNLLDVPEVDVPEVIGMEQEEAIRTLEQFNLVADPIIEQYKDDVEKGIVYDQEPRNMVVNENSTVRLYVSLGPELLDVPELVGQSWERVERELAAYGLNPELVTVEEEFSEEEVGTILEQSPLPGESFNPKTDELHLVISKGLDTFEMPNVVGYMQNVAESILERNGLQYEVKTGTDYSVQKGIVYMQHPYRGGEMVSKGEKITIYVSEGYPEDALMPTRVIEIEPEVEGEPSTIRIVYSDARGEDREWDTREIKERVSLPITVVVSPNKDAIIRYYVNDKFGDSFTVTYEDALNQHAPAPNMSEAGTSVPANTGTESTPDGDSSSDSDLESSHEQAHTHSADEPVTEDTD</sequence>
<keyword evidence="6 18" id="KW-0418">Kinase</keyword>
<keyword evidence="15" id="KW-1133">Transmembrane helix</keyword>
<accession>A0A8J4GYR9</accession>
<comment type="catalytic activity">
    <reaction evidence="10">
        <text>L-seryl-[protein] + ATP = O-phospho-L-seryl-[protein] + ADP + H(+)</text>
        <dbReference type="Rhea" id="RHEA:17989"/>
        <dbReference type="Rhea" id="RHEA-COMP:9863"/>
        <dbReference type="Rhea" id="RHEA-COMP:11604"/>
        <dbReference type="ChEBI" id="CHEBI:15378"/>
        <dbReference type="ChEBI" id="CHEBI:29999"/>
        <dbReference type="ChEBI" id="CHEBI:30616"/>
        <dbReference type="ChEBI" id="CHEBI:83421"/>
        <dbReference type="ChEBI" id="CHEBI:456216"/>
        <dbReference type="EC" id="2.7.11.1"/>
    </reaction>
</comment>
<proteinExistence type="predicted"/>
<dbReference type="PANTHER" id="PTHR43289:SF34">
    <property type="entry name" value="SERINE_THREONINE-PROTEIN KINASE YBDM-RELATED"/>
    <property type="match status" value="1"/>
</dbReference>
<dbReference type="SMART" id="SM00740">
    <property type="entry name" value="PASTA"/>
    <property type="match status" value="3"/>
</dbReference>
<dbReference type="Proteomes" id="UP000677918">
    <property type="component" value="Unassembled WGS sequence"/>
</dbReference>
<protein>
    <recommendedName>
        <fullName evidence="12">Serine/threonine-protein kinase PrkC</fullName>
        <ecNumber evidence="1">2.7.11.1</ecNumber>
    </recommendedName>
</protein>
<evidence type="ECO:0000256" key="8">
    <source>
        <dbReference type="ARBA" id="ARBA00022968"/>
    </source>
</evidence>
<feature type="domain" description="Protein kinase" evidence="16">
    <location>
        <begin position="10"/>
        <end position="270"/>
    </location>
</feature>
<keyword evidence="5 13" id="KW-0547">Nucleotide-binding</keyword>
<dbReference type="EC" id="2.7.11.1" evidence="1"/>
<evidence type="ECO:0000256" key="3">
    <source>
        <dbReference type="ARBA" id="ARBA00022544"/>
    </source>
</evidence>
<dbReference type="Pfam" id="PF03793">
    <property type="entry name" value="PASTA"/>
    <property type="match status" value="3"/>
</dbReference>
<feature type="transmembrane region" description="Helical" evidence="15">
    <location>
        <begin position="336"/>
        <end position="357"/>
    </location>
</feature>
<dbReference type="Pfam" id="PF00069">
    <property type="entry name" value="Pkinase"/>
    <property type="match status" value="1"/>
</dbReference>
<evidence type="ECO:0000256" key="2">
    <source>
        <dbReference type="ARBA" id="ARBA00022527"/>
    </source>
</evidence>
<comment type="subcellular location">
    <subcellularLocation>
        <location evidence="11">Spore membrane</location>
        <topology evidence="11">Single-pass type II membrane protein</topology>
    </subcellularLocation>
</comment>
<name>A0A8J4GYR9_9BACL</name>
<feature type="binding site" evidence="13">
    <location>
        <position position="39"/>
    </location>
    <ligand>
        <name>ATP</name>
        <dbReference type="ChEBI" id="CHEBI:30616"/>
    </ligand>
</feature>
<dbReference type="InterPro" id="IPR000719">
    <property type="entry name" value="Prot_kinase_dom"/>
</dbReference>
<comment type="catalytic activity">
    <reaction evidence="9">
        <text>L-threonyl-[protein] + ATP = O-phospho-L-threonyl-[protein] + ADP + H(+)</text>
        <dbReference type="Rhea" id="RHEA:46608"/>
        <dbReference type="Rhea" id="RHEA-COMP:11060"/>
        <dbReference type="Rhea" id="RHEA-COMP:11605"/>
        <dbReference type="ChEBI" id="CHEBI:15378"/>
        <dbReference type="ChEBI" id="CHEBI:30013"/>
        <dbReference type="ChEBI" id="CHEBI:30616"/>
        <dbReference type="ChEBI" id="CHEBI:61977"/>
        <dbReference type="ChEBI" id="CHEBI:456216"/>
        <dbReference type="EC" id="2.7.11.1"/>
    </reaction>
</comment>
<dbReference type="SUPFAM" id="SSF56112">
    <property type="entry name" value="Protein kinase-like (PK-like)"/>
    <property type="match status" value="1"/>
</dbReference>
<keyword evidence="7 13" id="KW-0067">ATP-binding</keyword>
<dbReference type="SMART" id="SM00220">
    <property type="entry name" value="S_TKc"/>
    <property type="match status" value="1"/>
</dbReference>
<feature type="compositionally biased region" description="Basic and acidic residues" evidence="14">
    <location>
        <begin position="691"/>
        <end position="703"/>
    </location>
</feature>
<comment type="caution">
    <text evidence="18">The sequence shown here is derived from an EMBL/GenBank/DDBJ whole genome shotgun (WGS) entry which is preliminary data.</text>
</comment>
<keyword evidence="15" id="KW-0472">Membrane</keyword>
<feature type="compositionally biased region" description="Low complexity" evidence="14">
    <location>
        <begin position="674"/>
        <end position="683"/>
    </location>
</feature>
<evidence type="ECO:0000313" key="18">
    <source>
        <dbReference type="EMBL" id="GIQ67693.1"/>
    </source>
</evidence>
<keyword evidence="3" id="KW-0309">Germination</keyword>
<feature type="domain" description="PASTA" evidence="17">
    <location>
        <begin position="365"/>
        <end position="431"/>
    </location>
</feature>
<evidence type="ECO:0000256" key="13">
    <source>
        <dbReference type="PROSITE-ProRule" id="PRU10141"/>
    </source>
</evidence>
<evidence type="ECO:0000259" key="16">
    <source>
        <dbReference type="PROSITE" id="PS50011"/>
    </source>
</evidence>
<keyword evidence="8" id="KW-0735">Signal-anchor</keyword>
<evidence type="ECO:0000256" key="9">
    <source>
        <dbReference type="ARBA" id="ARBA00047899"/>
    </source>
</evidence>
<dbReference type="RefSeq" id="WP_213410317.1">
    <property type="nucleotide sequence ID" value="NZ_BOVK01000006.1"/>
</dbReference>
<evidence type="ECO:0000256" key="1">
    <source>
        <dbReference type="ARBA" id="ARBA00012513"/>
    </source>
</evidence>
<organism evidence="18 19">
    <name type="scientific">Xylanibacillus composti</name>
    <dbReference type="NCBI Taxonomy" id="1572762"/>
    <lineage>
        <taxon>Bacteria</taxon>
        <taxon>Bacillati</taxon>
        <taxon>Bacillota</taxon>
        <taxon>Bacilli</taxon>
        <taxon>Bacillales</taxon>
        <taxon>Paenibacillaceae</taxon>
        <taxon>Xylanibacillus</taxon>
    </lineage>
</organism>
<dbReference type="FunFam" id="1.10.510.10:FF:000021">
    <property type="entry name" value="Serine/threonine protein kinase"/>
    <property type="match status" value="1"/>
</dbReference>
<reference evidence="18" key="1">
    <citation type="submission" date="2021-04" db="EMBL/GenBank/DDBJ databases">
        <title>Draft genome sequence of Xylanibacillus composti strain K13.</title>
        <authorList>
            <person name="Uke A."/>
            <person name="Chhe C."/>
            <person name="Baramee S."/>
            <person name="Kosugi A."/>
        </authorList>
    </citation>
    <scope>NUCLEOTIDE SEQUENCE</scope>
    <source>
        <strain evidence="18">K13</strain>
    </source>
</reference>
<dbReference type="Gene3D" id="3.30.200.20">
    <property type="entry name" value="Phosphorylase Kinase, domain 1"/>
    <property type="match status" value="1"/>
</dbReference>
<dbReference type="GO" id="GO:0005524">
    <property type="term" value="F:ATP binding"/>
    <property type="evidence" value="ECO:0007669"/>
    <property type="project" value="UniProtKB-UniRule"/>
</dbReference>
<dbReference type="PROSITE" id="PS50011">
    <property type="entry name" value="PROTEIN_KINASE_DOM"/>
    <property type="match status" value="1"/>
</dbReference>
<dbReference type="InterPro" id="IPR005543">
    <property type="entry name" value="PASTA_dom"/>
</dbReference>
<evidence type="ECO:0000256" key="5">
    <source>
        <dbReference type="ARBA" id="ARBA00022741"/>
    </source>
</evidence>
<evidence type="ECO:0000256" key="7">
    <source>
        <dbReference type="ARBA" id="ARBA00022840"/>
    </source>
</evidence>
<keyword evidence="4" id="KW-0808">Transferase</keyword>
<keyword evidence="2" id="KW-0723">Serine/threonine-protein kinase</keyword>
<dbReference type="EMBL" id="BOVK01000006">
    <property type="protein sequence ID" value="GIQ67693.1"/>
    <property type="molecule type" value="Genomic_DNA"/>
</dbReference>
<dbReference type="GO" id="GO:0004674">
    <property type="term" value="F:protein serine/threonine kinase activity"/>
    <property type="evidence" value="ECO:0007669"/>
    <property type="project" value="UniProtKB-KW"/>
</dbReference>
<dbReference type="CDD" id="cd06577">
    <property type="entry name" value="PASTA_pknB"/>
    <property type="match status" value="3"/>
</dbReference>
<dbReference type="CDD" id="cd14014">
    <property type="entry name" value="STKc_PknB_like"/>
    <property type="match status" value="1"/>
</dbReference>
<dbReference type="PROSITE" id="PS00108">
    <property type="entry name" value="PROTEIN_KINASE_ST"/>
    <property type="match status" value="1"/>
</dbReference>
<dbReference type="InterPro" id="IPR008271">
    <property type="entry name" value="Ser/Thr_kinase_AS"/>
</dbReference>
<dbReference type="InterPro" id="IPR011009">
    <property type="entry name" value="Kinase-like_dom_sf"/>
</dbReference>
<dbReference type="NCBIfam" id="NF033483">
    <property type="entry name" value="PknB_PASTA_kin"/>
    <property type="match status" value="1"/>
</dbReference>
<evidence type="ECO:0000259" key="17">
    <source>
        <dbReference type="PROSITE" id="PS51178"/>
    </source>
</evidence>
<dbReference type="PROSITE" id="PS00107">
    <property type="entry name" value="PROTEIN_KINASE_ATP"/>
    <property type="match status" value="1"/>
</dbReference>
<dbReference type="GO" id="GO:0007165">
    <property type="term" value="P:signal transduction"/>
    <property type="evidence" value="ECO:0007669"/>
    <property type="project" value="UniProtKB-ARBA"/>
</dbReference>
<evidence type="ECO:0000256" key="15">
    <source>
        <dbReference type="SAM" id="Phobius"/>
    </source>
</evidence>
<gene>
    <name evidence="18" type="primary">prkC</name>
    <name evidence="18" type="ORF">XYCOK13_05170</name>
</gene>
<dbReference type="InterPro" id="IPR017441">
    <property type="entry name" value="Protein_kinase_ATP_BS"/>
</dbReference>